<dbReference type="Gramene" id="Solyc10g045750.1.1">
    <property type="protein sequence ID" value="Solyc10g045750.1.1"/>
    <property type="gene ID" value="Solyc10g045750.1"/>
</dbReference>
<dbReference type="Proteomes" id="UP000004994">
    <property type="component" value="Chromosome 10"/>
</dbReference>
<evidence type="ECO:0000256" key="1">
    <source>
        <dbReference type="ARBA" id="ARBA00012944"/>
    </source>
</evidence>
<dbReference type="HOGENOM" id="CLU_2350702_0_0_1"/>
<accession>K4CZT9</accession>
<name>K4CZT9_SOLLC</name>
<evidence type="ECO:0000256" key="2">
    <source>
        <dbReference type="ARBA" id="ARBA00021006"/>
    </source>
</evidence>
<dbReference type="EC" id="7.1.1.2" evidence="1"/>
<dbReference type="AlphaFoldDB" id="K4CZT9"/>
<evidence type="ECO:0000256" key="5">
    <source>
        <dbReference type="SAM" id="Phobius"/>
    </source>
</evidence>
<dbReference type="STRING" id="4081.K4CZT9"/>
<keyword evidence="5" id="KW-0472">Membrane</keyword>
<keyword evidence="5" id="KW-1133">Transmembrane helix</keyword>
<dbReference type="InterPro" id="IPR003918">
    <property type="entry name" value="NADH_UbQ_OxRdtase"/>
</dbReference>
<organism evidence="6">
    <name type="scientific">Solanum lycopersicum</name>
    <name type="common">Tomato</name>
    <name type="synonym">Lycopersicon esculentum</name>
    <dbReference type="NCBI Taxonomy" id="4081"/>
    <lineage>
        <taxon>Eukaryota</taxon>
        <taxon>Viridiplantae</taxon>
        <taxon>Streptophyta</taxon>
        <taxon>Embryophyta</taxon>
        <taxon>Tracheophyta</taxon>
        <taxon>Spermatophyta</taxon>
        <taxon>Magnoliopsida</taxon>
        <taxon>eudicotyledons</taxon>
        <taxon>Gunneridae</taxon>
        <taxon>Pentapetalae</taxon>
        <taxon>asterids</taxon>
        <taxon>lamiids</taxon>
        <taxon>Solanales</taxon>
        <taxon>Solanaceae</taxon>
        <taxon>Solanoideae</taxon>
        <taxon>Solaneae</taxon>
        <taxon>Solanum</taxon>
        <taxon>Solanum subgen. Lycopersicon</taxon>
    </lineage>
</organism>
<feature type="transmembrane region" description="Helical" evidence="5">
    <location>
        <begin position="61"/>
        <end position="79"/>
    </location>
</feature>
<evidence type="ECO:0000256" key="4">
    <source>
        <dbReference type="ARBA" id="ARBA00031025"/>
    </source>
</evidence>
<evidence type="ECO:0000313" key="7">
    <source>
        <dbReference type="Proteomes" id="UP000004994"/>
    </source>
</evidence>
<dbReference type="PANTHER" id="PTHR43507">
    <property type="entry name" value="NADH-UBIQUINONE OXIDOREDUCTASE CHAIN 4"/>
    <property type="match status" value="1"/>
</dbReference>
<dbReference type="GO" id="GO:0008137">
    <property type="term" value="F:NADH dehydrogenase (ubiquinone) activity"/>
    <property type="evidence" value="ECO:0007669"/>
    <property type="project" value="UniProtKB-EC"/>
</dbReference>
<keyword evidence="7" id="KW-1185">Reference proteome</keyword>
<dbReference type="PANTHER" id="PTHR43507:SF1">
    <property type="entry name" value="NADH-UBIQUINONE OXIDOREDUCTASE CHAIN 4"/>
    <property type="match status" value="1"/>
</dbReference>
<protein>
    <recommendedName>
        <fullName evidence="2">NADH-ubiquinone oxidoreductase chain 4</fullName>
        <ecNumber evidence="1">7.1.1.2</ecNumber>
    </recommendedName>
    <alternativeName>
        <fullName evidence="4">NADH dehydrogenase subunit 4</fullName>
    </alternativeName>
</protein>
<evidence type="ECO:0000313" key="6">
    <source>
        <dbReference type="EnsemblPlants" id="Solyc10g045750.1.1"/>
    </source>
</evidence>
<evidence type="ECO:0000256" key="3">
    <source>
        <dbReference type="ARBA" id="ARBA00023075"/>
    </source>
</evidence>
<sequence>MARSRVCPILRCFVLPTIGSKISVFFVILTTFQIPICISVGWSCMICYGKEYITTFLIREFMTIAMFFKLDLLLLYVLPKSVQIPMLCRASIFYSLE</sequence>
<dbReference type="OMA" id="EFMTIAM"/>
<keyword evidence="3" id="KW-0830">Ubiquinone</keyword>
<dbReference type="EnsemblPlants" id="Solyc10g045750.1.1">
    <property type="protein sequence ID" value="Solyc10g045750.1.1"/>
    <property type="gene ID" value="Solyc10g045750.1"/>
</dbReference>
<feature type="transmembrane region" description="Helical" evidence="5">
    <location>
        <begin position="24"/>
        <end position="49"/>
    </location>
</feature>
<dbReference type="InParanoid" id="K4CZT9"/>
<reference evidence="6" key="1">
    <citation type="journal article" date="2012" name="Nature">
        <title>The tomato genome sequence provides insights into fleshy fruit evolution.</title>
        <authorList>
            <consortium name="Tomato Genome Consortium"/>
        </authorList>
    </citation>
    <scope>NUCLEOTIDE SEQUENCE [LARGE SCALE GENOMIC DNA]</scope>
    <source>
        <strain evidence="6">cv. Heinz 1706</strain>
    </source>
</reference>
<dbReference type="PaxDb" id="4081-Solyc10g045750.1.1"/>
<dbReference type="SMR" id="K4CZT9"/>
<proteinExistence type="predicted"/>
<keyword evidence="5" id="KW-0812">Transmembrane</keyword>
<dbReference type="GO" id="GO:0042773">
    <property type="term" value="P:ATP synthesis coupled electron transport"/>
    <property type="evidence" value="ECO:0007669"/>
    <property type="project" value="InterPro"/>
</dbReference>
<dbReference type="eggNOG" id="KOG4845">
    <property type="taxonomic scope" value="Eukaryota"/>
</dbReference>
<reference evidence="6" key="2">
    <citation type="submission" date="2015-06" db="UniProtKB">
        <authorList>
            <consortium name="EnsemblPlants"/>
        </authorList>
    </citation>
    <scope>IDENTIFICATION</scope>
    <source>
        <strain evidence="6">cv. Heinz 1706</strain>
    </source>
</reference>